<dbReference type="PANTHER" id="PTHR11908">
    <property type="entry name" value="XANTHINE DEHYDROGENASE"/>
    <property type="match status" value="1"/>
</dbReference>
<evidence type="ECO:0000259" key="3">
    <source>
        <dbReference type="Pfam" id="PF20256"/>
    </source>
</evidence>
<dbReference type="SUPFAM" id="SSF56003">
    <property type="entry name" value="Molybdenum cofactor-binding domain"/>
    <property type="match status" value="1"/>
</dbReference>
<dbReference type="AlphaFoldDB" id="A0A0F9DPM9"/>
<dbReference type="Pfam" id="PF20256">
    <property type="entry name" value="MoCoBD_2"/>
    <property type="match status" value="1"/>
</dbReference>
<reference evidence="4" key="1">
    <citation type="journal article" date="2015" name="Nature">
        <title>Complex archaea that bridge the gap between prokaryotes and eukaryotes.</title>
        <authorList>
            <person name="Spang A."/>
            <person name="Saw J.H."/>
            <person name="Jorgensen S.L."/>
            <person name="Zaremba-Niedzwiedzka K."/>
            <person name="Martijn J."/>
            <person name="Lind A.E."/>
            <person name="van Eijk R."/>
            <person name="Schleper C."/>
            <person name="Guy L."/>
            <person name="Ettema T.J."/>
        </authorList>
    </citation>
    <scope>NUCLEOTIDE SEQUENCE</scope>
</reference>
<dbReference type="InterPro" id="IPR008274">
    <property type="entry name" value="AldOxase/xan_DH_MoCoBD1"/>
</dbReference>
<accession>A0A0F9DPM9</accession>
<proteinExistence type="predicted"/>
<dbReference type="PANTHER" id="PTHR11908:SF132">
    <property type="entry name" value="ALDEHYDE OXIDASE 1-RELATED"/>
    <property type="match status" value="1"/>
</dbReference>
<dbReference type="GO" id="GO:0016491">
    <property type="term" value="F:oxidoreductase activity"/>
    <property type="evidence" value="ECO:0007669"/>
    <property type="project" value="InterPro"/>
</dbReference>
<gene>
    <name evidence="4" type="ORF">LCGC14_2172890</name>
</gene>
<evidence type="ECO:0000313" key="4">
    <source>
        <dbReference type="EMBL" id="KKL63659.1"/>
    </source>
</evidence>
<comment type="caution">
    <text evidence="4">The sequence shown here is derived from an EMBL/GenBank/DDBJ whole genome shotgun (WGS) entry which is preliminary data.</text>
</comment>
<dbReference type="GO" id="GO:0005506">
    <property type="term" value="F:iron ion binding"/>
    <property type="evidence" value="ECO:0007669"/>
    <property type="project" value="InterPro"/>
</dbReference>
<name>A0A0F9DPM9_9ZZZZ</name>
<dbReference type="EMBL" id="LAZR01028090">
    <property type="protein sequence ID" value="KKL63659.1"/>
    <property type="molecule type" value="Genomic_DNA"/>
</dbReference>
<feature type="non-terminal residue" evidence="4">
    <location>
        <position position="1"/>
    </location>
</feature>
<keyword evidence="1" id="KW-0500">Molybdenum</keyword>
<protein>
    <submittedName>
        <fullName evidence="4">Uncharacterized protein</fullName>
    </submittedName>
</protein>
<feature type="domain" description="Aldehyde oxidase/xanthine dehydrogenase second molybdopterin binding" evidence="3">
    <location>
        <begin position="285"/>
        <end position="554"/>
    </location>
</feature>
<sequence>KIPAEYRPERNLAAGIEIGFGDLEKGFSEADYIEEHVYKMHYASHCAIEPHAAVAYFDERGRLVIISTTQVPFHVRRITGAVLDIPVGMIRVIKPRVGGGFGGKQEVILEPIAALVAWRNKRPARVVFSRREVFVSSRTRHPMRIRLKTGVKEDGAITAIEMDGLMNSGAYGTHALTVLANAGGKVLPLFNKISNLKFSGRTVYTNLPVGGAYRGYGATQGYFAFNQQIDMIARKAGLDITDFIKKWHIKEGETSEVFKALGEGKEGVSQIVRSCKLDECIDAGASAIGWQDKRGKRISSGKDRVKGMGVAVAMQGSGIPEIDMAAASMKLNEDGSFNLFVGATDIGTGSDTILAQIAAEVLTVPAEKIIVLSSDTDLTPFDTGAYASSTTYISGAAVEKCALDIKDQLINTASDMLGVPKDGLILRMGKAVDTKTGRKAPFEKISYHSLYIKNQFQIQAQASHTASESPPPFIAQFAEIDVDKKTGEIHVVQFVSAVDCGMPVNPALVEGQIEGAAVNGLSYALCEEYIFDSKGKMLNPGFWDYKIYTDRDIPEMKTIVVNSFEETGPFGAKSVGEIGINGPAPAVANAVYDAVGVRMYETPMTPEKVWTRMKEAGVI</sequence>
<evidence type="ECO:0000256" key="1">
    <source>
        <dbReference type="ARBA" id="ARBA00022505"/>
    </source>
</evidence>
<dbReference type="InterPro" id="IPR037165">
    <property type="entry name" value="AldOxase/xan_DH_Mopterin-bd_sf"/>
</dbReference>
<dbReference type="Pfam" id="PF02738">
    <property type="entry name" value="MoCoBD_1"/>
    <property type="match status" value="1"/>
</dbReference>
<dbReference type="InterPro" id="IPR046867">
    <property type="entry name" value="AldOxase/xan_DH_MoCoBD2"/>
</dbReference>
<feature type="domain" description="Aldehyde oxidase/xanthine dehydrogenase first molybdopterin binding" evidence="2">
    <location>
        <begin position="11"/>
        <end position="245"/>
    </location>
</feature>
<dbReference type="InterPro" id="IPR016208">
    <property type="entry name" value="Ald_Oxase/xanthine_DH-like"/>
</dbReference>
<evidence type="ECO:0000259" key="2">
    <source>
        <dbReference type="Pfam" id="PF02738"/>
    </source>
</evidence>
<organism evidence="4">
    <name type="scientific">marine sediment metagenome</name>
    <dbReference type="NCBI Taxonomy" id="412755"/>
    <lineage>
        <taxon>unclassified sequences</taxon>
        <taxon>metagenomes</taxon>
        <taxon>ecological metagenomes</taxon>
    </lineage>
</organism>
<dbReference type="Gene3D" id="3.30.365.10">
    <property type="entry name" value="Aldehyde oxidase/xanthine dehydrogenase, molybdopterin binding domain"/>
    <property type="match status" value="4"/>
</dbReference>